<protein>
    <submittedName>
        <fullName evidence="3">Uncharacterized protein</fullName>
    </submittedName>
</protein>
<evidence type="ECO:0000313" key="4">
    <source>
        <dbReference type="Proteomes" id="UP000001357"/>
    </source>
</evidence>
<dbReference type="GO" id="GO:0016491">
    <property type="term" value="F:oxidoreductase activity"/>
    <property type="evidence" value="ECO:0000318"/>
    <property type="project" value="GO_Central"/>
</dbReference>
<dbReference type="eggNOG" id="KOG1014">
    <property type="taxonomic scope" value="Eukaryota"/>
</dbReference>
<dbReference type="InterPro" id="IPR051019">
    <property type="entry name" value="VLCFA-Steroid_DH"/>
</dbReference>
<dbReference type="OMA" id="GNMPIPN"/>
<dbReference type="GO" id="GO:0005783">
    <property type="term" value="C:endoplasmic reticulum"/>
    <property type="evidence" value="ECO:0000318"/>
    <property type="project" value="GO_Central"/>
</dbReference>
<dbReference type="GeneID" id="5894914"/>
<dbReference type="Proteomes" id="UP000001357">
    <property type="component" value="Unassembled WGS sequence"/>
</dbReference>
<dbReference type="RefSeq" id="XP_001749676.1">
    <property type="nucleotide sequence ID" value="XM_001749624.1"/>
</dbReference>
<dbReference type="EMBL" id="CH991573">
    <property type="protein sequence ID" value="EDQ85485.1"/>
    <property type="molecule type" value="Genomic_DNA"/>
</dbReference>
<dbReference type="InterPro" id="IPR036291">
    <property type="entry name" value="NAD(P)-bd_dom_sf"/>
</dbReference>
<evidence type="ECO:0000256" key="1">
    <source>
        <dbReference type="ARBA" id="ARBA00006484"/>
    </source>
</evidence>
<dbReference type="STRING" id="81824.A9VAH1"/>
<keyword evidence="2" id="KW-0560">Oxidoreductase</keyword>
<comment type="similarity">
    <text evidence="1">Belongs to the short-chain dehydrogenases/reductases (SDR) family.</text>
</comment>
<reference evidence="3 4" key="1">
    <citation type="journal article" date="2008" name="Nature">
        <title>The genome of the choanoflagellate Monosiga brevicollis and the origin of metazoans.</title>
        <authorList>
            <consortium name="JGI Sequencing"/>
            <person name="King N."/>
            <person name="Westbrook M.J."/>
            <person name="Young S.L."/>
            <person name="Kuo A."/>
            <person name="Abedin M."/>
            <person name="Chapman J."/>
            <person name="Fairclough S."/>
            <person name="Hellsten U."/>
            <person name="Isogai Y."/>
            <person name="Letunic I."/>
            <person name="Marr M."/>
            <person name="Pincus D."/>
            <person name="Putnam N."/>
            <person name="Rokas A."/>
            <person name="Wright K.J."/>
            <person name="Zuzow R."/>
            <person name="Dirks W."/>
            <person name="Good M."/>
            <person name="Goodstein D."/>
            <person name="Lemons D."/>
            <person name="Li W."/>
            <person name="Lyons J.B."/>
            <person name="Morris A."/>
            <person name="Nichols S."/>
            <person name="Richter D.J."/>
            <person name="Salamov A."/>
            <person name="Bork P."/>
            <person name="Lim W.A."/>
            <person name="Manning G."/>
            <person name="Miller W.T."/>
            <person name="McGinnis W."/>
            <person name="Shapiro H."/>
            <person name="Tjian R."/>
            <person name="Grigoriev I.V."/>
            <person name="Rokhsar D."/>
        </authorList>
    </citation>
    <scope>NUCLEOTIDE SEQUENCE [LARGE SCALE GENOMIC DNA]</scope>
    <source>
        <strain evidence="4">MX1 / ATCC 50154</strain>
    </source>
</reference>
<dbReference type="KEGG" id="mbr:MONBRDRAFT_34247"/>
<name>A9VAH1_MONBE</name>
<dbReference type="PRINTS" id="PR00081">
    <property type="entry name" value="GDHRDH"/>
</dbReference>
<gene>
    <name evidence="3" type="ORF">MONBRDRAFT_34247</name>
</gene>
<dbReference type="Pfam" id="PF00106">
    <property type="entry name" value="adh_short"/>
    <property type="match status" value="1"/>
</dbReference>
<keyword evidence="4" id="KW-1185">Reference proteome</keyword>
<proteinExistence type="inferred from homology"/>
<evidence type="ECO:0000256" key="2">
    <source>
        <dbReference type="ARBA" id="ARBA00023002"/>
    </source>
</evidence>
<accession>A9VAH1</accession>
<dbReference type="InterPro" id="IPR002347">
    <property type="entry name" value="SDR_fam"/>
</dbReference>
<dbReference type="InParanoid" id="A9VAH1"/>
<organism evidence="3 4">
    <name type="scientific">Monosiga brevicollis</name>
    <name type="common">Choanoflagellate</name>
    <dbReference type="NCBI Taxonomy" id="81824"/>
    <lineage>
        <taxon>Eukaryota</taxon>
        <taxon>Choanoflagellata</taxon>
        <taxon>Craspedida</taxon>
        <taxon>Salpingoecidae</taxon>
        <taxon>Monosiga</taxon>
    </lineage>
</organism>
<dbReference type="PANTHER" id="PTHR43899:SF13">
    <property type="entry name" value="RH59310P"/>
    <property type="match status" value="1"/>
</dbReference>
<dbReference type="PIRSF" id="PIRSF000126">
    <property type="entry name" value="11-beta-HSD1"/>
    <property type="match status" value="1"/>
</dbReference>
<sequence>MWTQFQLAASIVGVVTLSFWALKLVRTAYATFLRPSHDLYKRYKGEGEPWALVTGGSDGIGKAYAMELAKRGFNILNVSRTPAKLEAVKAEILATYPSIQVESVTLDMALASFDEIYDVVTQAMAGRDVAVVINNAGLAPHPQRLAAYEAVETLQARNAIAVNVVAFTAVLSAALPILSARKSRGGVVNVSSSSAYQGFAYNAVYASTKAYNHVMSQTLAAEERGKLDVISHTPLFVASNMTRLKANMFVATAEQTVVACLDSLGHDDITSGVLSHKVQNAIIAALPRNIFQQQTIKAMKATRRKVEKKLAAAKKE</sequence>
<evidence type="ECO:0000313" key="3">
    <source>
        <dbReference type="EMBL" id="EDQ85485.1"/>
    </source>
</evidence>
<dbReference type="Gene3D" id="3.40.50.720">
    <property type="entry name" value="NAD(P)-binding Rossmann-like Domain"/>
    <property type="match status" value="1"/>
</dbReference>
<dbReference type="SUPFAM" id="SSF51735">
    <property type="entry name" value="NAD(P)-binding Rossmann-fold domains"/>
    <property type="match status" value="1"/>
</dbReference>
<dbReference type="AlphaFoldDB" id="A9VAH1"/>
<dbReference type="PANTHER" id="PTHR43899">
    <property type="entry name" value="RH59310P"/>
    <property type="match status" value="1"/>
</dbReference>